<proteinExistence type="predicted"/>
<dbReference type="RefSeq" id="WP_134749908.1">
    <property type="nucleotide sequence ID" value="NZ_MYFO02000007.1"/>
</dbReference>
<dbReference type="EMBL" id="MYFO01000003">
    <property type="protein sequence ID" value="TFE90966.1"/>
    <property type="molecule type" value="Genomic_DNA"/>
</dbReference>
<dbReference type="InterPro" id="IPR025058">
    <property type="entry name" value="DUF3995"/>
</dbReference>
<accession>A0A4Y8Q9N5</accession>
<keyword evidence="1" id="KW-0812">Transmembrane</keyword>
<feature type="transmembrane region" description="Helical" evidence="1">
    <location>
        <begin position="55"/>
        <end position="73"/>
    </location>
</feature>
<comment type="caution">
    <text evidence="2">The sequence shown here is derived from an EMBL/GenBank/DDBJ whole genome shotgun (WGS) entry which is preliminary data.</text>
</comment>
<dbReference type="Pfam" id="PF13160">
    <property type="entry name" value="DUF3995"/>
    <property type="match status" value="1"/>
</dbReference>
<dbReference type="AlphaFoldDB" id="A0A4Y8Q9N5"/>
<feature type="transmembrane region" description="Helical" evidence="1">
    <location>
        <begin position="123"/>
        <end position="141"/>
    </location>
</feature>
<reference evidence="2 3" key="1">
    <citation type="submission" date="2017-03" db="EMBL/GenBank/DDBJ databases">
        <title>Isolation of Levoglucosan Utilizing Bacteria.</title>
        <authorList>
            <person name="Arya A.S."/>
        </authorList>
    </citation>
    <scope>NUCLEOTIDE SEQUENCE [LARGE SCALE GENOMIC DNA]</scope>
    <source>
        <strain evidence="2 3">MEC069</strain>
    </source>
</reference>
<keyword evidence="1" id="KW-1133">Transmembrane helix</keyword>
<evidence type="ECO:0008006" key="4">
    <source>
        <dbReference type="Google" id="ProtNLM"/>
    </source>
</evidence>
<evidence type="ECO:0000256" key="1">
    <source>
        <dbReference type="SAM" id="Phobius"/>
    </source>
</evidence>
<evidence type="ECO:0000313" key="3">
    <source>
        <dbReference type="Proteomes" id="UP000298246"/>
    </source>
</evidence>
<keyword evidence="1" id="KW-0472">Membrane</keyword>
<feature type="transmembrane region" description="Helical" evidence="1">
    <location>
        <begin position="85"/>
        <end position="103"/>
    </location>
</feature>
<gene>
    <name evidence="2" type="ORF">B5M42_03845</name>
</gene>
<dbReference type="OrthoDB" id="8590912at2"/>
<name>A0A4Y8Q9N5_9BACL</name>
<keyword evidence="3" id="KW-1185">Reference proteome</keyword>
<evidence type="ECO:0000313" key="2">
    <source>
        <dbReference type="EMBL" id="TFE90966.1"/>
    </source>
</evidence>
<dbReference type="Proteomes" id="UP000298246">
    <property type="component" value="Unassembled WGS sequence"/>
</dbReference>
<sequence>MSLWVSAIAALLLLAAGGMHVYWAFGGQAGASVVIPRKEGESAPLFKPRKAETTIVGLALWAMAGALLAQSGALPFYEPSRLTKWVCLLCALVFALRAIGDFRYMGLIKKIKTTRFAYWDTRLFTPLCLVLSLACWSVYFGW</sequence>
<protein>
    <recommendedName>
        <fullName evidence="4">DUF3995 domain-containing protein</fullName>
    </recommendedName>
</protein>
<organism evidence="2 3">
    <name type="scientific">Paenibacillus athensensis</name>
    <dbReference type="NCBI Taxonomy" id="1967502"/>
    <lineage>
        <taxon>Bacteria</taxon>
        <taxon>Bacillati</taxon>
        <taxon>Bacillota</taxon>
        <taxon>Bacilli</taxon>
        <taxon>Bacillales</taxon>
        <taxon>Paenibacillaceae</taxon>
        <taxon>Paenibacillus</taxon>
    </lineage>
</organism>